<dbReference type="SUPFAM" id="SSF53613">
    <property type="entry name" value="Ribokinase-like"/>
    <property type="match status" value="1"/>
</dbReference>
<evidence type="ECO:0000313" key="4">
    <source>
        <dbReference type="EMBL" id="MFB9751766.1"/>
    </source>
</evidence>
<evidence type="ECO:0000313" key="5">
    <source>
        <dbReference type="Proteomes" id="UP001589619"/>
    </source>
</evidence>
<comment type="caution">
    <text evidence="4">The sequence shown here is derived from an EMBL/GenBank/DDBJ whole genome shotgun (WGS) entry which is preliminary data.</text>
</comment>
<evidence type="ECO:0000256" key="2">
    <source>
        <dbReference type="ARBA" id="ARBA00022777"/>
    </source>
</evidence>
<dbReference type="PANTHER" id="PTHR10584">
    <property type="entry name" value="SUGAR KINASE"/>
    <property type="match status" value="1"/>
</dbReference>
<keyword evidence="2 4" id="KW-0418">Kinase</keyword>
<feature type="domain" description="Carbohydrate kinase PfkB" evidence="3">
    <location>
        <begin position="5"/>
        <end position="294"/>
    </location>
</feature>
<dbReference type="InterPro" id="IPR011611">
    <property type="entry name" value="PfkB_dom"/>
</dbReference>
<protein>
    <submittedName>
        <fullName evidence="4">Carbohydrate kinase family protein</fullName>
        <ecNumber evidence="4">2.7.1.-</ecNumber>
    </submittedName>
</protein>
<evidence type="ECO:0000256" key="1">
    <source>
        <dbReference type="ARBA" id="ARBA00022679"/>
    </source>
</evidence>
<dbReference type="Proteomes" id="UP001589619">
    <property type="component" value="Unassembled WGS sequence"/>
</dbReference>
<dbReference type="InterPro" id="IPR029056">
    <property type="entry name" value="Ribokinase-like"/>
</dbReference>
<dbReference type="EMBL" id="JBHMAG010000007">
    <property type="protein sequence ID" value="MFB9751766.1"/>
    <property type="molecule type" value="Genomic_DNA"/>
</dbReference>
<sequence>MSLTVTVIGTVFIDCKGFARDAYIPTGRNLGTIQFVHGGVGRNVAENLARMDLPTRFVSSVDASGLGQEVIDRLNRVGADTRHVPAAEREGMGMWMAVLDQSGDLAGSISQMPDLATMQKVIAEHGEEIVQGSSHVLLELDLNADISRAVLALAAKHGKPVYGIPGNLDVVLNHPELIGSLACFICNHVEAERLIGVPVHELDAAEQKEALLAYMRASNLPSIVVTLGEHGSIYAVAATEEFGRQSIFPVQVLDTSGAGDAFFSGTTMGLIRGLPLAEAVICGTKVAGWTIESAENNCSRLGDLLQQDETVTKLFGNGGA</sequence>
<gene>
    <name evidence="4" type="ORF">ACFFNY_09300</name>
</gene>
<keyword evidence="5" id="KW-1185">Reference proteome</keyword>
<dbReference type="RefSeq" id="WP_344912613.1">
    <property type="nucleotide sequence ID" value="NZ_BAAAYO010000010.1"/>
</dbReference>
<evidence type="ECO:0000259" key="3">
    <source>
        <dbReference type="Pfam" id="PF00294"/>
    </source>
</evidence>
<organism evidence="4 5">
    <name type="scientific">Paenibacillus hodogayensis</name>
    <dbReference type="NCBI Taxonomy" id="279208"/>
    <lineage>
        <taxon>Bacteria</taxon>
        <taxon>Bacillati</taxon>
        <taxon>Bacillota</taxon>
        <taxon>Bacilli</taxon>
        <taxon>Bacillales</taxon>
        <taxon>Paenibacillaceae</taxon>
        <taxon>Paenibacillus</taxon>
    </lineage>
</organism>
<proteinExistence type="predicted"/>
<reference evidence="4 5" key="1">
    <citation type="submission" date="2024-09" db="EMBL/GenBank/DDBJ databases">
        <authorList>
            <person name="Sun Q."/>
            <person name="Mori K."/>
        </authorList>
    </citation>
    <scope>NUCLEOTIDE SEQUENCE [LARGE SCALE GENOMIC DNA]</scope>
    <source>
        <strain evidence="4 5">JCM 12520</strain>
    </source>
</reference>
<accession>A0ABV5VU33</accession>
<dbReference type="EC" id="2.7.1.-" evidence="4"/>
<keyword evidence="1 4" id="KW-0808">Transferase</keyword>
<dbReference type="Gene3D" id="3.40.1190.20">
    <property type="match status" value="1"/>
</dbReference>
<dbReference type="Pfam" id="PF00294">
    <property type="entry name" value="PfkB"/>
    <property type="match status" value="1"/>
</dbReference>
<dbReference type="PANTHER" id="PTHR10584:SF166">
    <property type="entry name" value="RIBOKINASE"/>
    <property type="match status" value="1"/>
</dbReference>
<name>A0ABV5VU33_9BACL</name>
<dbReference type="GO" id="GO:0016301">
    <property type="term" value="F:kinase activity"/>
    <property type="evidence" value="ECO:0007669"/>
    <property type="project" value="UniProtKB-KW"/>
</dbReference>